<accession>A0AAV7K782</accession>
<protein>
    <submittedName>
        <fullName evidence="1">Uncharacterized protein</fullName>
    </submittedName>
</protein>
<keyword evidence="2" id="KW-1185">Reference proteome</keyword>
<sequence>MQIEEREMAVYEYNMMRIILQEALHNNMFPRERSCFIKSHPNELVDLYVLVFHGLDEDRIDVFGIKGTIFKKDSTALLQTRFTTFQIQMDSFEKRKRDEIEVNQPETTQEFEMEDLII</sequence>
<reference evidence="1 2" key="1">
    <citation type="journal article" date="2023" name="BMC Biol.">
        <title>The compact genome of the sponge Oopsacas minuta (Hexactinellida) is lacking key metazoan core genes.</title>
        <authorList>
            <person name="Santini S."/>
            <person name="Schenkelaars Q."/>
            <person name="Jourda C."/>
            <person name="Duchesne M."/>
            <person name="Belahbib H."/>
            <person name="Rocher C."/>
            <person name="Selva M."/>
            <person name="Riesgo A."/>
            <person name="Vervoort M."/>
            <person name="Leys S.P."/>
            <person name="Kodjabachian L."/>
            <person name="Le Bivic A."/>
            <person name="Borchiellini C."/>
            <person name="Claverie J.M."/>
            <person name="Renard E."/>
        </authorList>
    </citation>
    <scope>NUCLEOTIDE SEQUENCE [LARGE SCALE GENOMIC DNA]</scope>
    <source>
        <strain evidence="1">SPO-2</strain>
    </source>
</reference>
<organism evidence="1 2">
    <name type="scientific">Oopsacas minuta</name>
    <dbReference type="NCBI Taxonomy" id="111878"/>
    <lineage>
        <taxon>Eukaryota</taxon>
        <taxon>Metazoa</taxon>
        <taxon>Porifera</taxon>
        <taxon>Hexactinellida</taxon>
        <taxon>Hexasterophora</taxon>
        <taxon>Lyssacinosida</taxon>
        <taxon>Leucopsacidae</taxon>
        <taxon>Oopsacas</taxon>
    </lineage>
</organism>
<evidence type="ECO:0000313" key="2">
    <source>
        <dbReference type="Proteomes" id="UP001165289"/>
    </source>
</evidence>
<proteinExistence type="predicted"/>
<evidence type="ECO:0000313" key="1">
    <source>
        <dbReference type="EMBL" id="KAI6657107.1"/>
    </source>
</evidence>
<dbReference type="Proteomes" id="UP001165289">
    <property type="component" value="Unassembled WGS sequence"/>
</dbReference>
<dbReference type="AlphaFoldDB" id="A0AAV7K782"/>
<gene>
    <name evidence="1" type="ORF">LOD99_15893</name>
</gene>
<comment type="caution">
    <text evidence="1">The sequence shown here is derived from an EMBL/GenBank/DDBJ whole genome shotgun (WGS) entry which is preliminary data.</text>
</comment>
<dbReference type="EMBL" id="JAKMXF010000122">
    <property type="protein sequence ID" value="KAI6657107.1"/>
    <property type="molecule type" value="Genomic_DNA"/>
</dbReference>
<name>A0AAV7K782_9METZ</name>